<evidence type="ECO:0000313" key="7">
    <source>
        <dbReference type="Proteomes" id="UP000078287"/>
    </source>
</evidence>
<dbReference type="PANTHER" id="PTHR34298">
    <property type="entry name" value="SEGREGATION AND CONDENSATION PROTEIN B"/>
    <property type="match status" value="1"/>
</dbReference>
<dbReference type="RefSeq" id="WP_066787387.1">
    <property type="nucleotide sequence ID" value="NZ_LWQS01000053.1"/>
</dbReference>
<dbReference type="SUPFAM" id="SSF46785">
    <property type="entry name" value="Winged helix' DNA-binding domain"/>
    <property type="match status" value="2"/>
</dbReference>
<dbReference type="EMBL" id="LWQS01000053">
    <property type="protein sequence ID" value="OAN45528.1"/>
    <property type="molecule type" value="Genomic_DNA"/>
</dbReference>
<organism evidence="6 7">
    <name type="scientific">Chloroflexus islandicus</name>
    <dbReference type="NCBI Taxonomy" id="1707952"/>
    <lineage>
        <taxon>Bacteria</taxon>
        <taxon>Bacillati</taxon>
        <taxon>Chloroflexota</taxon>
        <taxon>Chloroflexia</taxon>
        <taxon>Chloroflexales</taxon>
        <taxon>Chloroflexineae</taxon>
        <taxon>Chloroflexaceae</taxon>
        <taxon>Chloroflexus</taxon>
    </lineage>
</organism>
<dbReference type="InterPro" id="IPR005234">
    <property type="entry name" value="ScpB_csome_segregation"/>
</dbReference>
<dbReference type="Proteomes" id="UP000078287">
    <property type="component" value="Unassembled WGS sequence"/>
</dbReference>
<reference evidence="6 7" key="1">
    <citation type="submission" date="2016-04" db="EMBL/GenBank/DDBJ databases">
        <title>Chloroflexus islandicus sp. nov., a thermophilic filamentous anoxygenic phototrophic bacterium from geyser Strokkur (Iceland).</title>
        <authorList>
            <person name="Gaisin V.A."/>
            <person name="Kalashnikov A.M."/>
            <person name="Sukhacheva M.V."/>
            <person name="Grouzdev D.S."/>
            <person name="Ivanov T.M."/>
            <person name="Kuznetsov B."/>
            <person name="Gorlenko V.M."/>
        </authorList>
    </citation>
    <scope>NUCLEOTIDE SEQUENCE [LARGE SCALE GENOMIC DNA]</scope>
    <source>
        <strain evidence="7">isl-2</strain>
    </source>
</reference>
<dbReference type="NCBIfam" id="TIGR00281">
    <property type="entry name" value="SMC-Scp complex subunit ScpB"/>
    <property type="match status" value="1"/>
</dbReference>
<protein>
    <submittedName>
        <fullName evidence="6">SMC-Scp complex subunit ScpB</fullName>
    </submittedName>
</protein>
<keyword evidence="4" id="KW-0131">Cell cycle</keyword>
<feature type="region of interest" description="Disordered" evidence="5">
    <location>
        <begin position="1"/>
        <end position="24"/>
    </location>
</feature>
<dbReference type="PANTHER" id="PTHR34298:SF2">
    <property type="entry name" value="SEGREGATION AND CONDENSATION PROTEIN B"/>
    <property type="match status" value="1"/>
</dbReference>
<evidence type="ECO:0000256" key="2">
    <source>
        <dbReference type="ARBA" id="ARBA00022618"/>
    </source>
</evidence>
<dbReference type="STRING" id="1707952.A6A03_14285"/>
<comment type="caution">
    <text evidence="6">The sequence shown here is derived from an EMBL/GenBank/DDBJ whole genome shotgun (WGS) entry which is preliminary data.</text>
</comment>
<dbReference type="InterPro" id="IPR036388">
    <property type="entry name" value="WH-like_DNA-bd_sf"/>
</dbReference>
<dbReference type="GO" id="GO:0051301">
    <property type="term" value="P:cell division"/>
    <property type="evidence" value="ECO:0007669"/>
    <property type="project" value="UniProtKB-KW"/>
</dbReference>
<proteinExistence type="predicted"/>
<sequence>MTESDHVSLTTNAGSPDQPALFPDTAPPSLAQLIEAVLFVAGEPVTIEQLARVLEATQEQITAAIDELSQSYAQRGIRLQRHADQVMLVSAPEAAPAIRRLLGAQHGQRLSHAALETLAIIAYRQPITRAQIDAIRGVDSSAALRALLARDLICEAGRLETLGRPILYATTPAFLQQFGLTSLADLPPVDLPE</sequence>
<dbReference type="GO" id="GO:0051304">
    <property type="term" value="P:chromosome separation"/>
    <property type="evidence" value="ECO:0007669"/>
    <property type="project" value="InterPro"/>
</dbReference>
<keyword evidence="1" id="KW-0963">Cytoplasm</keyword>
<name>A0A178MBY7_9CHLR</name>
<gene>
    <name evidence="6" type="ORF">A6A03_14285</name>
</gene>
<evidence type="ECO:0000256" key="5">
    <source>
        <dbReference type="SAM" id="MobiDB-lite"/>
    </source>
</evidence>
<accession>A0A178MBY7</accession>
<keyword evidence="3" id="KW-0159">Chromosome partition</keyword>
<dbReference type="Gene3D" id="1.10.10.10">
    <property type="entry name" value="Winged helix-like DNA-binding domain superfamily/Winged helix DNA-binding domain"/>
    <property type="match status" value="2"/>
</dbReference>
<keyword evidence="7" id="KW-1185">Reference proteome</keyword>
<dbReference type="PIRSF" id="PIRSF019345">
    <property type="entry name" value="ScpB"/>
    <property type="match status" value="1"/>
</dbReference>
<dbReference type="InterPro" id="IPR036390">
    <property type="entry name" value="WH_DNA-bd_sf"/>
</dbReference>
<dbReference type="Pfam" id="PF04079">
    <property type="entry name" value="SMC_ScpB"/>
    <property type="match status" value="1"/>
</dbReference>
<keyword evidence="2" id="KW-0132">Cell division</keyword>
<evidence type="ECO:0000313" key="6">
    <source>
        <dbReference type="EMBL" id="OAN45528.1"/>
    </source>
</evidence>
<evidence type="ECO:0000256" key="4">
    <source>
        <dbReference type="ARBA" id="ARBA00023306"/>
    </source>
</evidence>
<dbReference type="AlphaFoldDB" id="A0A178MBY7"/>
<dbReference type="OrthoDB" id="9806226at2"/>
<evidence type="ECO:0000256" key="3">
    <source>
        <dbReference type="ARBA" id="ARBA00022829"/>
    </source>
</evidence>
<evidence type="ECO:0000256" key="1">
    <source>
        <dbReference type="ARBA" id="ARBA00022490"/>
    </source>
</evidence>